<organism evidence="2 3">
    <name type="scientific">Armillaria luteobubalina</name>
    <dbReference type="NCBI Taxonomy" id="153913"/>
    <lineage>
        <taxon>Eukaryota</taxon>
        <taxon>Fungi</taxon>
        <taxon>Dikarya</taxon>
        <taxon>Basidiomycota</taxon>
        <taxon>Agaricomycotina</taxon>
        <taxon>Agaricomycetes</taxon>
        <taxon>Agaricomycetidae</taxon>
        <taxon>Agaricales</taxon>
        <taxon>Marasmiineae</taxon>
        <taxon>Physalacriaceae</taxon>
        <taxon>Armillaria</taxon>
    </lineage>
</organism>
<dbReference type="Proteomes" id="UP001175228">
    <property type="component" value="Unassembled WGS sequence"/>
</dbReference>
<name>A0AA39Q647_9AGAR</name>
<proteinExistence type="predicted"/>
<keyword evidence="1" id="KW-0812">Transmembrane</keyword>
<feature type="transmembrane region" description="Helical" evidence="1">
    <location>
        <begin position="20"/>
        <end position="40"/>
    </location>
</feature>
<comment type="caution">
    <text evidence="2">The sequence shown here is derived from an EMBL/GenBank/DDBJ whole genome shotgun (WGS) entry which is preliminary data.</text>
</comment>
<keyword evidence="3" id="KW-1185">Reference proteome</keyword>
<evidence type="ECO:0000256" key="1">
    <source>
        <dbReference type="SAM" id="Phobius"/>
    </source>
</evidence>
<gene>
    <name evidence="2" type="ORF">EDD18DRAFT_1106223</name>
</gene>
<keyword evidence="1" id="KW-0472">Membrane</keyword>
<evidence type="ECO:0000313" key="2">
    <source>
        <dbReference type="EMBL" id="KAK0495608.1"/>
    </source>
</evidence>
<sequence length="565" mass="63571">MSLRYLIFMDPSLDLYTRILLLGSISLVGLGSIAFLVVWLCNWCKQHVAQLNLMLHMPLPTSMDHDNHNIPPCTSHQHWTCPHFFLHVCAMSITSEDFPLPMHSIPLSPVPPSLLAAMQPYYPPTCLPPAYQQHGAPSSATSSVWSSGALANVSNKDGITHSSLRTDNADALSMSSSISTSPLPHAGAEHGLLMLDPANEPKTYLFPLHDLPLDKDGNLQVARMNLSRQSLKQLKSLCTENQLPTSGTKPALQNHLIRFSDQGVAKWNAVLLPQAQIPHKACLLLMDQRLRTQEGQLDHAQPPYSIWNSKDKRMQANVDGLLLWANEIVAKLNVAGPPSCPLSHSHLPNNRQLPSMPIQVDGPEGLAAQCLLVSAMTVALKKALPGHLMAEADQTATIDQFMSMQEAPLNNFEDLMSESVTDSSVEAELPVKPPTWYGNNLDRLIPCWSDQNPYYNYPIVVKGVLTLIKYWRKMYLRMNGQWSELKSPWTKWKYLMESYEALTPIDFWKRYTNEETVWEAHAALGENLNKDFQYHRGKDVKMITRVWDIARLYREKCNGEDKENN</sequence>
<accession>A0AA39Q647</accession>
<dbReference type="EMBL" id="JAUEPU010000017">
    <property type="protein sequence ID" value="KAK0495608.1"/>
    <property type="molecule type" value="Genomic_DNA"/>
</dbReference>
<reference evidence="2" key="1">
    <citation type="submission" date="2023-06" db="EMBL/GenBank/DDBJ databases">
        <authorList>
            <consortium name="Lawrence Berkeley National Laboratory"/>
            <person name="Ahrendt S."/>
            <person name="Sahu N."/>
            <person name="Indic B."/>
            <person name="Wong-Bajracharya J."/>
            <person name="Merenyi Z."/>
            <person name="Ke H.-M."/>
            <person name="Monk M."/>
            <person name="Kocsube S."/>
            <person name="Drula E."/>
            <person name="Lipzen A."/>
            <person name="Balint B."/>
            <person name="Henrissat B."/>
            <person name="Andreopoulos B."/>
            <person name="Martin F.M."/>
            <person name="Harder C.B."/>
            <person name="Rigling D."/>
            <person name="Ford K.L."/>
            <person name="Foster G.D."/>
            <person name="Pangilinan J."/>
            <person name="Papanicolaou A."/>
            <person name="Barry K."/>
            <person name="LaButti K."/>
            <person name="Viragh M."/>
            <person name="Koriabine M."/>
            <person name="Yan M."/>
            <person name="Riley R."/>
            <person name="Champramary S."/>
            <person name="Plett K.L."/>
            <person name="Tsai I.J."/>
            <person name="Slot J."/>
            <person name="Sipos G."/>
            <person name="Plett J."/>
            <person name="Nagy L.G."/>
            <person name="Grigoriev I.V."/>
        </authorList>
    </citation>
    <scope>NUCLEOTIDE SEQUENCE</scope>
    <source>
        <strain evidence="2">HWK02</strain>
    </source>
</reference>
<protein>
    <recommendedName>
        <fullName evidence="4">SAP domain-containing protein</fullName>
    </recommendedName>
</protein>
<dbReference type="AlphaFoldDB" id="A0AA39Q647"/>
<evidence type="ECO:0008006" key="4">
    <source>
        <dbReference type="Google" id="ProtNLM"/>
    </source>
</evidence>
<keyword evidence="1" id="KW-1133">Transmembrane helix</keyword>
<evidence type="ECO:0000313" key="3">
    <source>
        <dbReference type="Proteomes" id="UP001175228"/>
    </source>
</evidence>